<reference evidence="1" key="1">
    <citation type="submission" date="2020-02" db="EMBL/GenBank/DDBJ databases">
        <authorList>
            <person name="Meier V. D."/>
        </authorList>
    </citation>
    <scope>NUCLEOTIDE SEQUENCE</scope>
    <source>
        <strain evidence="1">AVDCRST_MAG46</strain>
    </source>
</reference>
<organism evidence="1">
    <name type="scientific">uncultured Nocardioidaceae bacterium</name>
    <dbReference type="NCBI Taxonomy" id="253824"/>
    <lineage>
        <taxon>Bacteria</taxon>
        <taxon>Bacillati</taxon>
        <taxon>Actinomycetota</taxon>
        <taxon>Actinomycetes</taxon>
        <taxon>Propionibacteriales</taxon>
        <taxon>Nocardioidaceae</taxon>
        <taxon>environmental samples</taxon>
    </lineage>
</organism>
<accession>A0A6J4LYJ7</accession>
<dbReference type="AlphaFoldDB" id="A0A6J4LYJ7"/>
<protein>
    <submittedName>
        <fullName evidence="1">Uncharacterized protein</fullName>
    </submittedName>
</protein>
<proteinExistence type="predicted"/>
<sequence length="59" mass="6277">MGTLFPVGATDLTYDVPQREGNVLVSQPGDNRLRGNQGNPVLGVVRNLGAARLRSGWEG</sequence>
<gene>
    <name evidence="1" type="ORF">AVDCRST_MAG46-2224</name>
</gene>
<name>A0A6J4LYJ7_9ACTN</name>
<evidence type="ECO:0000313" key="1">
    <source>
        <dbReference type="EMBL" id="CAA9344920.1"/>
    </source>
</evidence>
<dbReference type="EMBL" id="CADCUD010000150">
    <property type="protein sequence ID" value="CAA9344920.1"/>
    <property type="molecule type" value="Genomic_DNA"/>
</dbReference>